<dbReference type="EMBL" id="JAFFHA010000006">
    <property type="protein sequence ID" value="KAK4653998.1"/>
    <property type="molecule type" value="Genomic_DNA"/>
</dbReference>
<comment type="caution">
    <text evidence="2">The sequence shown here is derived from an EMBL/GenBank/DDBJ whole genome shotgun (WGS) entry which is preliminary data.</text>
</comment>
<sequence>MTAGGQHRATCELKILTTNRRKLDQNRVRCDPATTDALTDHDGKAWRYESEGPALSAPRASRTWGRVVRGKILSAFHVRGAKGAHKTGFDASGIGSSRPRTDYKTGQKAC</sequence>
<feature type="region of interest" description="Disordered" evidence="1">
    <location>
        <begin position="86"/>
        <end position="110"/>
    </location>
</feature>
<name>A0ABR0GE81_9PEZI</name>
<dbReference type="GeneID" id="87903243"/>
<reference evidence="2 3" key="1">
    <citation type="journal article" date="2023" name="bioRxiv">
        <title>High-quality genome assemblies of four members of thePodospora anserinaspecies complex.</title>
        <authorList>
            <person name="Ament-Velasquez S.L."/>
            <person name="Vogan A.A."/>
            <person name="Wallerman O."/>
            <person name="Hartmann F."/>
            <person name="Gautier V."/>
            <person name="Silar P."/>
            <person name="Giraud T."/>
            <person name="Johannesson H."/>
        </authorList>
    </citation>
    <scope>NUCLEOTIDE SEQUENCE [LARGE SCALE GENOMIC DNA]</scope>
    <source>
        <strain evidence="2 3">CBS 415.72m</strain>
    </source>
</reference>
<proteinExistence type="predicted"/>
<dbReference type="Proteomes" id="UP001323405">
    <property type="component" value="Unassembled WGS sequence"/>
</dbReference>
<protein>
    <submittedName>
        <fullName evidence="2">Uncharacterized protein</fullName>
    </submittedName>
</protein>
<evidence type="ECO:0000313" key="3">
    <source>
        <dbReference type="Proteomes" id="UP001323405"/>
    </source>
</evidence>
<evidence type="ECO:0000256" key="1">
    <source>
        <dbReference type="SAM" id="MobiDB-lite"/>
    </source>
</evidence>
<feature type="compositionally biased region" description="Basic and acidic residues" evidence="1">
    <location>
        <begin position="99"/>
        <end position="110"/>
    </location>
</feature>
<accession>A0ABR0GE81</accession>
<gene>
    <name evidence="2" type="ORF">QC762_0060990</name>
</gene>
<dbReference type="RefSeq" id="XP_062742973.1">
    <property type="nucleotide sequence ID" value="XM_062883601.1"/>
</dbReference>
<organism evidence="2 3">
    <name type="scientific">Podospora pseudocomata</name>
    <dbReference type="NCBI Taxonomy" id="2093779"/>
    <lineage>
        <taxon>Eukaryota</taxon>
        <taxon>Fungi</taxon>
        <taxon>Dikarya</taxon>
        <taxon>Ascomycota</taxon>
        <taxon>Pezizomycotina</taxon>
        <taxon>Sordariomycetes</taxon>
        <taxon>Sordariomycetidae</taxon>
        <taxon>Sordariales</taxon>
        <taxon>Podosporaceae</taxon>
        <taxon>Podospora</taxon>
    </lineage>
</organism>
<keyword evidence="3" id="KW-1185">Reference proteome</keyword>
<evidence type="ECO:0000313" key="2">
    <source>
        <dbReference type="EMBL" id="KAK4653998.1"/>
    </source>
</evidence>